<proteinExistence type="predicted"/>
<dbReference type="AlphaFoldDB" id="A0A450W781"/>
<organism evidence="1">
    <name type="scientific">Candidatus Kentrum sp. LPFa</name>
    <dbReference type="NCBI Taxonomy" id="2126335"/>
    <lineage>
        <taxon>Bacteria</taxon>
        <taxon>Pseudomonadati</taxon>
        <taxon>Pseudomonadota</taxon>
        <taxon>Gammaproteobacteria</taxon>
        <taxon>Candidatus Kentrum</taxon>
    </lineage>
</organism>
<reference evidence="1" key="1">
    <citation type="submission" date="2019-02" db="EMBL/GenBank/DDBJ databases">
        <authorList>
            <person name="Gruber-Vodicka R. H."/>
            <person name="Seah K. B. B."/>
        </authorList>
    </citation>
    <scope>NUCLEOTIDE SEQUENCE</scope>
    <source>
        <strain evidence="1">BECK_S312</strain>
        <strain evidence="2">BECK_S426</strain>
    </source>
</reference>
<dbReference type="EMBL" id="CAADFM010000079">
    <property type="protein sequence ID" value="VFK12914.1"/>
    <property type="molecule type" value="Genomic_DNA"/>
</dbReference>
<evidence type="ECO:0000313" key="2">
    <source>
        <dbReference type="EMBL" id="VFK29167.1"/>
    </source>
</evidence>
<dbReference type="EMBL" id="CAADFP010000081">
    <property type="protein sequence ID" value="VFK29167.1"/>
    <property type="molecule type" value="Genomic_DNA"/>
</dbReference>
<evidence type="ECO:0000313" key="1">
    <source>
        <dbReference type="EMBL" id="VFK12914.1"/>
    </source>
</evidence>
<name>A0A450W781_9GAMM</name>
<protein>
    <submittedName>
        <fullName evidence="1">Uncharacterized protein</fullName>
    </submittedName>
</protein>
<accession>A0A450W781</accession>
<sequence length="67" mass="7520">MNDTNQFPPGWDEQRVRAVLSCYESQTEEEAALEDEAAFGATDQTFIGIPNELVPMVRELVARYKAA</sequence>
<gene>
    <name evidence="1" type="ORF">BECKLPF1236A_GA0070988_1007910</name>
    <name evidence="2" type="ORF">BECKLPF1236C_GA0070990_100819</name>
</gene>